<evidence type="ECO:0000313" key="1">
    <source>
        <dbReference type="EMBL" id="OQD46125.1"/>
    </source>
</evidence>
<comment type="caution">
    <text evidence="1">The sequence shown here is derived from an EMBL/GenBank/DDBJ whole genome shotgun (WGS) entry which is preliminary data.</text>
</comment>
<reference evidence="1 2" key="1">
    <citation type="journal article" date="2016" name="Genome Announc.">
        <title>Draft Genome Sequence of the Anaerobic Ammonium-Oxidizing Bacterium 'Candidatus Brocadia sp. 40'.</title>
        <authorList>
            <person name="Ali M."/>
            <person name="Haroon M.F."/>
            <person name="Narita Y."/>
            <person name="Zhang L."/>
            <person name="Rangel Shaw D."/>
            <person name="Okabe S."/>
            <person name="Saikaly P.E."/>
        </authorList>
    </citation>
    <scope>NUCLEOTIDE SEQUENCE [LARGE SCALE GENOMIC DNA]</scope>
    <source>
        <strain evidence="1 2">40</strain>
    </source>
</reference>
<proteinExistence type="predicted"/>
<dbReference type="Proteomes" id="UP000242219">
    <property type="component" value="Unassembled WGS sequence"/>
</dbReference>
<gene>
    <name evidence="1" type="ORF">BIY37_04710</name>
</gene>
<sequence length="79" mass="9514">MNRDRIFKQGLIAHKKDRLAELEIKADRCRKDINIYLFSYEGIKGMEFDKARQAFEDLSCAVDEYKVLREEMRRIENEL</sequence>
<evidence type="ECO:0000313" key="2">
    <source>
        <dbReference type="Proteomes" id="UP000242219"/>
    </source>
</evidence>
<name>A0A1V6M185_9BACT</name>
<dbReference type="RefSeq" id="WP_070066669.1">
    <property type="nucleotide sequence ID" value="NZ_MJUW02000056.1"/>
</dbReference>
<dbReference type="AlphaFoldDB" id="A0A1V6M185"/>
<keyword evidence="2" id="KW-1185">Reference proteome</keyword>
<accession>A0A1V6M185</accession>
<protein>
    <submittedName>
        <fullName evidence="1">Uncharacterized protein</fullName>
    </submittedName>
</protein>
<dbReference type="EMBL" id="MJUW02000056">
    <property type="protein sequence ID" value="OQD46125.1"/>
    <property type="molecule type" value="Genomic_DNA"/>
</dbReference>
<organism evidence="1 2">
    <name type="scientific">Candidatus Brocadia sapporoensis</name>
    <dbReference type="NCBI Taxonomy" id="392547"/>
    <lineage>
        <taxon>Bacteria</taxon>
        <taxon>Pseudomonadati</taxon>
        <taxon>Planctomycetota</taxon>
        <taxon>Candidatus Brocadiia</taxon>
        <taxon>Candidatus Brocadiales</taxon>
        <taxon>Candidatus Brocadiaceae</taxon>
        <taxon>Candidatus Brocadia</taxon>
    </lineage>
</organism>